<proteinExistence type="inferred from homology"/>
<accession>A0AAW1SUP8</accession>
<dbReference type="GO" id="GO:0005524">
    <property type="term" value="F:ATP binding"/>
    <property type="evidence" value="ECO:0007669"/>
    <property type="project" value="UniProtKB-UniRule"/>
</dbReference>
<dbReference type="AlphaFoldDB" id="A0AAW1SUP8"/>
<dbReference type="EMBL" id="JALJOV010000867">
    <property type="protein sequence ID" value="KAK9859816.1"/>
    <property type="molecule type" value="Genomic_DNA"/>
</dbReference>
<evidence type="ECO:0000256" key="3">
    <source>
        <dbReference type="ARBA" id="ARBA00022840"/>
    </source>
</evidence>
<evidence type="ECO:0000256" key="5">
    <source>
        <dbReference type="SAM" id="MobiDB-lite"/>
    </source>
</evidence>
<dbReference type="Pfam" id="PF00270">
    <property type="entry name" value="DEAD"/>
    <property type="match status" value="1"/>
</dbReference>
<gene>
    <name evidence="7" type="ORF">WJX84_000374</name>
</gene>
<dbReference type="EC" id="3.6.4.13" evidence="4"/>
<keyword evidence="4" id="KW-0694">RNA-binding</keyword>
<evidence type="ECO:0000256" key="2">
    <source>
        <dbReference type="ARBA" id="ARBA00022801"/>
    </source>
</evidence>
<keyword evidence="4" id="KW-0347">Helicase</keyword>
<dbReference type="PANTHER" id="PTHR24031">
    <property type="entry name" value="RNA HELICASE"/>
    <property type="match status" value="1"/>
</dbReference>
<name>A0AAW1SUP8_9CHLO</name>
<dbReference type="SUPFAM" id="SSF52540">
    <property type="entry name" value="P-loop containing nucleoside triphosphate hydrolases"/>
    <property type="match status" value="1"/>
</dbReference>
<keyword evidence="3 4" id="KW-0067">ATP-binding</keyword>
<comment type="function">
    <text evidence="4">RNA helicase.</text>
</comment>
<comment type="caution">
    <text evidence="7">The sequence shown here is derived from an EMBL/GenBank/DDBJ whole genome shotgun (WGS) entry which is preliminary data.</text>
</comment>
<keyword evidence="8" id="KW-1185">Reference proteome</keyword>
<comment type="similarity">
    <text evidence="4">Belongs to the DEAD box helicase family.</text>
</comment>
<dbReference type="SMART" id="SM00487">
    <property type="entry name" value="DEXDc"/>
    <property type="match status" value="1"/>
</dbReference>
<protein>
    <recommendedName>
        <fullName evidence="4">ATP-dependent RNA helicase</fullName>
        <ecNumber evidence="4">3.6.4.13</ecNumber>
    </recommendedName>
</protein>
<dbReference type="Gene3D" id="3.40.50.300">
    <property type="entry name" value="P-loop containing nucleotide triphosphate hydrolases"/>
    <property type="match status" value="1"/>
</dbReference>
<feature type="compositionally biased region" description="Basic and acidic residues" evidence="5">
    <location>
        <begin position="1"/>
        <end position="25"/>
    </location>
</feature>
<evidence type="ECO:0000313" key="7">
    <source>
        <dbReference type="EMBL" id="KAK9859816.1"/>
    </source>
</evidence>
<evidence type="ECO:0000259" key="6">
    <source>
        <dbReference type="PROSITE" id="PS51192"/>
    </source>
</evidence>
<comment type="catalytic activity">
    <reaction evidence="4">
        <text>ATP + H2O = ADP + phosphate + H(+)</text>
        <dbReference type="Rhea" id="RHEA:13065"/>
        <dbReference type="ChEBI" id="CHEBI:15377"/>
        <dbReference type="ChEBI" id="CHEBI:15378"/>
        <dbReference type="ChEBI" id="CHEBI:30616"/>
        <dbReference type="ChEBI" id="CHEBI:43474"/>
        <dbReference type="ChEBI" id="CHEBI:456216"/>
        <dbReference type="EC" id="3.6.4.13"/>
    </reaction>
</comment>
<dbReference type="GO" id="GO:0003724">
    <property type="term" value="F:RNA helicase activity"/>
    <property type="evidence" value="ECO:0007669"/>
    <property type="project" value="UniProtKB-EC"/>
</dbReference>
<evidence type="ECO:0000313" key="8">
    <source>
        <dbReference type="Proteomes" id="UP001485043"/>
    </source>
</evidence>
<dbReference type="InterPro" id="IPR027417">
    <property type="entry name" value="P-loop_NTPase"/>
</dbReference>
<dbReference type="GO" id="GO:0003723">
    <property type="term" value="F:RNA binding"/>
    <property type="evidence" value="ECO:0007669"/>
    <property type="project" value="UniProtKB-UniRule"/>
</dbReference>
<feature type="domain" description="Helicase ATP-binding" evidence="6">
    <location>
        <begin position="88"/>
        <end position="207"/>
    </location>
</feature>
<dbReference type="Proteomes" id="UP001485043">
    <property type="component" value="Unassembled WGS sequence"/>
</dbReference>
<keyword evidence="2 4" id="KW-0378">Hydrolase</keyword>
<feature type="non-terminal residue" evidence="7">
    <location>
        <position position="207"/>
    </location>
</feature>
<evidence type="ECO:0000256" key="1">
    <source>
        <dbReference type="ARBA" id="ARBA00022741"/>
    </source>
</evidence>
<dbReference type="PROSITE" id="PS51192">
    <property type="entry name" value="HELICASE_ATP_BIND_1"/>
    <property type="match status" value="1"/>
</dbReference>
<organism evidence="7 8">
    <name type="scientific">Apatococcus fuscideae</name>
    <dbReference type="NCBI Taxonomy" id="2026836"/>
    <lineage>
        <taxon>Eukaryota</taxon>
        <taxon>Viridiplantae</taxon>
        <taxon>Chlorophyta</taxon>
        <taxon>core chlorophytes</taxon>
        <taxon>Trebouxiophyceae</taxon>
        <taxon>Chlorellales</taxon>
        <taxon>Chlorellaceae</taxon>
        <taxon>Apatococcus</taxon>
    </lineage>
</organism>
<reference evidence="7 8" key="1">
    <citation type="journal article" date="2024" name="Nat. Commun.">
        <title>Phylogenomics reveals the evolutionary origins of lichenization in chlorophyte algae.</title>
        <authorList>
            <person name="Puginier C."/>
            <person name="Libourel C."/>
            <person name="Otte J."/>
            <person name="Skaloud P."/>
            <person name="Haon M."/>
            <person name="Grisel S."/>
            <person name="Petersen M."/>
            <person name="Berrin J.G."/>
            <person name="Delaux P.M."/>
            <person name="Dal Grande F."/>
            <person name="Keller J."/>
        </authorList>
    </citation>
    <scope>NUCLEOTIDE SEQUENCE [LARGE SCALE GENOMIC DNA]</scope>
    <source>
        <strain evidence="7 8">SAG 2523</strain>
    </source>
</reference>
<dbReference type="InterPro" id="IPR014001">
    <property type="entry name" value="Helicase_ATP-bd"/>
</dbReference>
<evidence type="ECO:0000256" key="4">
    <source>
        <dbReference type="RuleBase" id="RU365068"/>
    </source>
</evidence>
<comment type="domain">
    <text evidence="4">The Q motif is unique to and characteristic of the DEAD box family of RNA helicases and controls ATP binding and hydrolysis.</text>
</comment>
<feature type="region of interest" description="Disordered" evidence="5">
    <location>
        <begin position="1"/>
        <end position="31"/>
    </location>
</feature>
<keyword evidence="1 4" id="KW-0547">Nucleotide-binding</keyword>
<dbReference type="InterPro" id="IPR011545">
    <property type="entry name" value="DEAD/DEAH_box_helicase_dom"/>
</dbReference>
<sequence length="207" mass="22058">MDEDRPSKKVKPDRSTQAEEVERPAKKAKKDPKIPVLPWMRTPISSGSGHHVPLRDVCGLHPSISQSLQAGGIQELFPAQAAMWRALAGGHSLAHDLCIAAPTGSGKTLAYALPIVNALSRQCTDGLQALVVLPSRDLAAQVFQVFKPLCEAASIRAVLLAAQCSQALETTALLGQPHTSLAHQRLDLILPAANAQQKCSRLCPMAS</sequence>
<dbReference type="GO" id="GO:0016787">
    <property type="term" value="F:hydrolase activity"/>
    <property type="evidence" value="ECO:0007669"/>
    <property type="project" value="UniProtKB-KW"/>
</dbReference>